<protein>
    <submittedName>
        <fullName evidence="2">Uncharacterized protein</fullName>
    </submittedName>
</protein>
<proteinExistence type="predicted"/>
<gene>
    <name evidence="2" type="ORF">HLH33_05225</name>
</gene>
<evidence type="ECO:0000313" key="2">
    <source>
        <dbReference type="EMBL" id="MBB2155713.1"/>
    </source>
</evidence>
<reference evidence="2 3" key="1">
    <citation type="submission" date="2020-04" db="EMBL/GenBank/DDBJ databases">
        <title>Description of novel Gluconacetobacter.</title>
        <authorList>
            <person name="Sombolestani A."/>
        </authorList>
    </citation>
    <scope>NUCLEOTIDE SEQUENCE [LARGE SCALE GENOMIC DNA]</scope>
    <source>
        <strain evidence="2 3">LMG 7603</strain>
    </source>
</reference>
<dbReference type="RefSeq" id="WP_162098027.1">
    <property type="nucleotide sequence ID" value="NZ_JABEQG010000006.1"/>
</dbReference>
<keyword evidence="1" id="KW-0812">Transmembrane</keyword>
<keyword evidence="1" id="KW-0472">Membrane</keyword>
<dbReference type="EMBL" id="JABEQG010000006">
    <property type="protein sequence ID" value="MBB2155713.1"/>
    <property type="molecule type" value="Genomic_DNA"/>
</dbReference>
<comment type="caution">
    <text evidence="2">The sequence shown here is derived from an EMBL/GenBank/DDBJ whole genome shotgun (WGS) entry which is preliminary data.</text>
</comment>
<evidence type="ECO:0000313" key="3">
    <source>
        <dbReference type="Proteomes" id="UP000550787"/>
    </source>
</evidence>
<sequence>MRTVDHPADRTEQTPDPLRPARGVMRAVLAGAVLWIAILLGLFLLWHHHG</sequence>
<dbReference type="Proteomes" id="UP000550787">
    <property type="component" value="Unassembled WGS sequence"/>
</dbReference>
<organism evidence="2 3">
    <name type="scientific">Gluconacetobacter diazotrophicus</name>
    <name type="common">Acetobacter diazotrophicus</name>
    <dbReference type="NCBI Taxonomy" id="33996"/>
    <lineage>
        <taxon>Bacteria</taxon>
        <taxon>Pseudomonadati</taxon>
        <taxon>Pseudomonadota</taxon>
        <taxon>Alphaproteobacteria</taxon>
        <taxon>Acetobacterales</taxon>
        <taxon>Acetobacteraceae</taxon>
        <taxon>Gluconacetobacter</taxon>
    </lineage>
</organism>
<name>A0A7W4FDI3_GLUDI</name>
<feature type="transmembrane region" description="Helical" evidence="1">
    <location>
        <begin position="24"/>
        <end position="46"/>
    </location>
</feature>
<dbReference type="AlphaFoldDB" id="A0A7W4FDI3"/>
<keyword evidence="1" id="KW-1133">Transmembrane helix</keyword>
<accession>A0A7W4FDI3</accession>
<evidence type="ECO:0000256" key="1">
    <source>
        <dbReference type="SAM" id="Phobius"/>
    </source>
</evidence>